<organism evidence="1 2">
    <name type="scientific">Sanguibacter keddieii (strain ATCC 51767 / DSM 10542 / NCFB 3025 / ST-74)</name>
    <dbReference type="NCBI Taxonomy" id="446469"/>
    <lineage>
        <taxon>Bacteria</taxon>
        <taxon>Bacillati</taxon>
        <taxon>Actinomycetota</taxon>
        <taxon>Actinomycetes</taxon>
        <taxon>Micrococcales</taxon>
        <taxon>Sanguibacteraceae</taxon>
        <taxon>Sanguibacter</taxon>
    </lineage>
</organism>
<dbReference type="STRING" id="446469.Sked_10360"/>
<dbReference type="KEGG" id="ske:Sked_10360"/>
<proteinExistence type="predicted"/>
<evidence type="ECO:0000313" key="1">
    <source>
        <dbReference type="EMBL" id="ACZ20985.1"/>
    </source>
</evidence>
<evidence type="ECO:0000313" key="2">
    <source>
        <dbReference type="Proteomes" id="UP000000322"/>
    </source>
</evidence>
<gene>
    <name evidence="1" type="ordered locus">Sked_10360</name>
</gene>
<protein>
    <submittedName>
        <fullName evidence="1">Uncharacterized protein</fullName>
    </submittedName>
</protein>
<dbReference type="HOGENOM" id="CLU_3316746_0_0_11"/>
<sequence length="39" mass="3939">MRTGTEALVGGLGTCLRGVDGMLHAEFTCALVTERASGG</sequence>
<accession>D1BCY7</accession>
<name>D1BCY7_SANKS</name>
<keyword evidence="2" id="KW-1185">Reference proteome</keyword>
<dbReference type="EMBL" id="CP001819">
    <property type="protein sequence ID" value="ACZ20985.1"/>
    <property type="molecule type" value="Genomic_DNA"/>
</dbReference>
<dbReference type="AlphaFoldDB" id="D1BCY7"/>
<reference evidence="1 2" key="1">
    <citation type="journal article" date="2009" name="Stand. Genomic Sci.">
        <title>Complete genome sequence of Sanguibacter keddieii type strain (ST-74).</title>
        <authorList>
            <person name="Ivanova N."/>
            <person name="Sikorski J."/>
            <person name="Sims D."/>
            <person name="Brettin T."/>
            <person name="Detter J.C."/>
            <person name="Han C."/>
            <person name="Lapidus A."/>
            <person name="Copeland A."/>
            <person name="Glavina Del Rio T."/>
            <person name="Nolan M."/>
            <person name="Chen F."/>
            <person name="Lucas S."/>
            <person name="Tice H."/>
            <person name="Cheng J.F."/>
            <person name="Bruce D."/>
            <person name="Goodwin L."/>
            <person name="Pitluck S."/>
            <person name="Pati A."/>
            <person name="Mavromatis K."/>
            <person name="Chen A."/>
            <person name="Palaniappan K."/>
            <person name="D'haeseleer P."/>
            <person name="Chain P."/>
            <person name="Bristow J."/>
            <person name="Eisen J.A."/>
            <person name="Markowitz V."/>
            <person name="Hugenholtz P."/>
            <person name="Goker M."/>
            <person name="Pukall R."/>
            <person name="Klenk H.P."/>
            <person name="Kyrpides N.C."/>
        </authorList>
    </citation>
    <scope>NUCLEOTIDE SEQUENCE [LARGE SCALE GENOMIC DNA]</scope>
    <source>
        <strain evidence="2">ATCC 51767 / DSM 10542 / NCFB 3025 / ST-74</strain>
    </source>
</reference>
<dbReference type="Proteomes" id="UP000000322">
    <property type="component" value="Chromosome"/>
</dbReference>